<dbReference type="Proteomes" id="UP001596406">
    <property type="component" value="Unassembled WGS sequence"/>
</dbReference>
<dbReference type="Pfam" id="PF00571">
    <property type="entry name" value="CBS"/>
    <property type="match status" value="2"/>
</dbReference>
<evidence type="ECO:0000256" key="1">
    <source>
        <dbReference type="ARBA" id="ARBA00023122"/>
    </source>
</evidence>
<evidence type="ECO:0000313" key="5">
    <source>
        <dbReference type="Proteomes" id="UP001596406"/>
    </source>
</evidence>
<dbReference type="Gene3D" id="3.10.580.10">
    <property type="entry name" value="CBS-domain"/>
    <property type="match status" value="1"/>
</dbReference>
<keyword evidence="1 2" id="KW-0129">CBS domain</keyword>
<dbReference type="PANTHER" id="PTHR43080:SF2">
    <property type="entry name" value="CBS DOMAIN-CONTAINING PROTEIN"/>
    <property type="match status" value="1"/>
</dbReference>
<dbReference type="PANTHER" id="PTHR43080">
    <property type="entry name" value="CBS DOMAIN-CONTAINING PROTEIN CBSX3, MITOCHONDRIAL"/>
    <property type="match status" value="1"/>
</dbReference>
<feature type="domain" description="CBS" evidence="3">
    <location>
        <begin position="106"/>
        <end position="162"/>
    </location>
</feature>
<evidence type="ECO:0000259" key="3">
    <source>
        <dbReference type="PROSITE" id="PS51371"/>
    </source>
</evidence>
<reference evidence="4 5" key="1">
    <citation type="journal article" date="2019" name="Int. J. Syst. Evol. Microbiol.">
        <title>The Global Catalogue of Microorganisms (GCM) 10K type strain sequencing project: providing services to taxonomists for standard genome sequencing and annotation.</title>
        <authorList>
            <consortium name="The Broad Institute Genomics Platform"/>
            <consortium name="The Broad Institute Genome Sequencing Center for Infectious Disease"/>
            <person name="Wu L."/>
            <person name="Ma J."/>
        </authorList>
    </citation>
    <scope>NUCLEOTIDE SEQUENCE [LARGE SCALE GENOMIC DNA]</scope>
    <source>
        <strain evidence="4 5">PSRA2</strain>
    </source>
</reference>
<name>A0ABD5U3U6_9EURY</name>
<keyword evidence="5" id="KW-1185">Reference proteome</keyword>
<dbReference type="PROSITE" id="PS51371">
    <property type="entry name" value="CBS"/>
    <property type="match status" value="2"/>
</dbReference>
<evidence type="ECO:0000256" key="2">
    <source>
        <dbReference type="PROSITE-ProRule" id="PRU00703"/>
    </source>
</evidence>
<accession>A0ABD5U3U6</accession>
<dbReference type="InterPro" id="IPR046342">
    <property type="entry name" value="CBS_dom_sf"/>
</dbReference>
<comment type="caution">
    <text evidence="4">The sequence shown here is derived from an EMBL/GenBank/DDBJ whole genome shotgun (WGS) entry which is preliminary data.</text>
</comment>
<organism evidence="4 5">
    <name type="scientific">Halomarina ordinaria</name>
    <dbReference type="NCBI Taxonomy" id="3033939"/>
    <lineage>
        <taxon>Archaea</taxon>
        <taxon>Methanobacteriati</taxon>
        <taxon>Methanobacteriota</taxon>
        <taxon>Stenosarchaea group</taxon>
        <taxon>Halobacteria</taxon>
        <taxon>Halobacteriales</taxon>
        <taxon>Natronomonadaceae</taxon>
        <taxon>Halomarina</taxon>
    </lineage>
</organism>
<sequence length="162" mass="18111">MLYVRDLLTEPVETVAPDEQVSEVLSKLARADFNGFPVVEDDRVVGVVTQGDLVRLFQTEERVLWIPIGLPPFTETLTYAVNVSWDDLDLGIDLARNVNRPVSEVMTADVVTVAPDDDLDRVLELLSGTINRLPVVDEDERLVGIVTREDVIRALRDERAAE</sequence>
<dbReference type="EMBL" id="JBHSXM010000001">
    <property type="protein sequence ID" value="MFC6835147.1"/>
    <property type="molecule type" value="Genomic_DNA"/>
</dbReference>
<dbReference type="RefSeq" id="WP_304446855.1">
    <property type="nucleotide sequence ID" value="NZ_JARRAH010000001.1"/>
</dbReference>
<feature type="domain" description="CBS" evidence="3">
    <location>
        <begin position="8"/>
        <end position="64"/>
    </location>
</feature>
<dbReference type="InterPro" id="IPR051257">
    <property type="entry name" value="Diverse_CBS-Domain"/>
</dbReference>
<dbReference type="InterPro" id="IPR000644">
    <property type="entry name" value="CBS_dom"/>
</dbReference>
<gene>
    <name evidence="4" type="ORF">ACFQHK_01325</name>
</gene>
<evidence type="ECO:0000313" key="4">
    <source>
        <dbReference type="EMBL" id="MFC6835147.1"/>
    </source>
</evidence>
<dbReference type="SMART" id="SM00116">
    <property type="entry name" value="CBS"/>
    <property type="match status" value="2"/>
</dbReference>
<protein>
    <submittedName>
        <fullName evidence="4">HPP family protein</fullName>
    </submittedName>
</protein>
<dbReference type="AlphaFoldDB" id="A0ABD5U3U6"/>
<proteinExistence type="predicted"/>
<dbReference type="SUPFAM" id="SSF54631">
    <property type="entry name" value="CBS-domain pair"/>
    <property type="match status" value="1"/>
</dbReference>